<dbReference type="PROSITE" id="PS50893">
    <property type="entry name" value="ABC_TRANSPORTER_2"/>
    <property type="match status" value="1"/>
</dbReference>
<name>A0A0G0UDC5_9BACT</name>
<dbReference type="PANTHER" id="PTHR42734">
    <property type="entry name" value="METAL TRANSPORT SYSTEM ATP-BINDING PROTEIN TM_0124-RELATED"/>
    <property type="match status" value="1"/>
</dbReference>
<keyword evidence="2" id="KW-0813">Transport</keyword>
<gene>
    <name evidence="6" type="ORF">UU35_C0007G0090</name>
</gene>
<protein>
    <submittedName>
        <fullName evidence="6">ABC transporter ATP-binding protein</fullName>
    </submittedName>
</protein>
<proteinExistence type="inferred from homology"/>
<dbReference type="InterPro" id="IPR003593">
    <property type="entry name" value="AAA+_ATPase"/>
</dbReference>
<evidence type="ECO:0000256" key="1">
    <source>
        <dbReference type="ARBA" id="ARBA00005417"/>
    </source>
</evidence>
<evidence type="ECO:0000313" key="6">
    <source>
        <dbReference type="EMBL" id="KKR86944.1"/>
    </source>
</evidence>
<evidence type="ECO:0000256" key="2">
    <source>
        <dbReference type="ARBA" id="ARBA00022448"/>
    </source>
</evidence>
<feature type="domain" description="ABC transporter" evidence="5">
    <location>
        <begin position="15"/>
        <end position="240"/>
    </location>
</feature>
<organism evidence="6 7">
    <name type="scientific">Candidatus Uhrbacteria bacterium GW2011_GWC2_41_11</name>
    <dbReference type="NCBI Taxonomy" id="1618985"/>
    <lineage>
        <taxon>Bacteria</taxon>
        <taxon>Candidatus Uhriibacteriota</taxon>
    </lineage>
</organism>
<dbReference type="InterPro" id="IPR003439">
    <property type="entry name" value="ABC_transporter-like_ATP-bd"/>
</dbReference>
<dbReference type="Gene3D" id="3.40.50.300">
    <property type="entry name" value="P-loop containing nucleotide triphosphate hydrolases"/>
    <property type="match status" value="1"/>
</dbReference>
<dbReference type="InterPro" id="IPR017871">
    <property type="entry name" value="ABC_transporter-like_CS"/>
</dbReference>
<dbReference type="InterPro" id="IPR050153">
    <property type="entry name" value="Metal_Ion_Import_ABC"/>
</dbReference>
<sequence>MPRQSATTSKKTPALMVEHCSVCYGESVIIDDVSFSVEEGEIAAMIGPNGSGKTTLMRTILGLTPLKQGEILLFGKHLHQVRPLIGYVPQRFMFDRDFPITIREFLDLSRHYACPESRMLEKIHEVGLGTEILKKRLGMLSGGQLQRVLIAQAILNNPRILFLDEPSTGIDISGEAAFYDVIEHLNKEHGTTIILVSHDIAVISDLVDRVICINKHLLCHGPPKTALTPKKLTEVFGKRAEVYEHHAHQHKHHHL</sequence>
<dbReference type="SMART" id="SM00382">
    <property type="entry name" value="AAA"/>
    <property type="match status" value="1"/>
</dbReference>
<dbReference type="PANTHER" id="PTHR42734:SF17">
    <property type="entry name" value="METAL TRANSPORT SYSTEM ATP-BINDING PROTEIN TM_0124-RELATED"/>
    <property type="match status" value="1"/>
</dbReference>
<evidence type="ECO:0000256" key="4">
    <source>
        <dbReference type="ARBA" id="ARBA00022840"/>
    </source>
</evidence>
<evidence type="ECO:0000256" key="3">
    <source>
        <dbReference type="ARBA" id="ARBA00022741"/>
    </source>
</evidence>
<comment type="caution">
    <text evidence="6">The sequence shown here is derived from an EMBL/GenBank/DDBJ whole genome shotgun (WGS) entry which is preliminary data.</text>
</comment>
<evidence type="ECO:0000313" key="7">
    <source>
        <dbReference type="Proteomes" id="UP000034616"/>
    </source>
</evidence>
<dbReference type="Proteomes" id="UP000034616">
    <property type="component" value="Unassembled WGS sequence"/>
</dbReference>
<dbReference type="InterPro" id="IPR027417">
    <property type="entry name" value="P-loop_NTPase"/>
</dbReference>
<dbReference type="GO" id="GO:0005524">
    <property type="term" value="F:ATP binding"/>
    <property type="evidence" value="ECO:0007669"/>
    <property type="project" value="UniProtKB-KW"/>
</dbReference>
<keyword evidence="4 6" id="KW-0067">ATP-binding</keyword>
<dbReference type="AlphaFoldDB" id="A0A0G0UDC5"/>
<comment type="similarity">
    <text evidence="1">Belongs to the ABC transporter superfamily.</text>
</comment>
<dbReference type="CDD" id="cd03235">
    <property type="entry name" value="ABC_Metallic_Cations"/>
    <property type="match status" value="1"/>
</dbReference>
<keyword evidence="3" id="KW-0547">Nucleotide-binding</keyword>
<dbReference type="SUPFAM" id="SSF52540">
    <property type="entry name" value="P-loop containing nucleoside triphosphate hydrolases"/>
    <property type="match status" value="1"/>
</dbReference>
<dbReference type="GO" id="GO:0016887">
    <property type="term" value="F:ATP hydrolysis activity"/>
    <property type="evidence" value="ECO:0007669"/>
    <property type="project" value="InterPro"/>
</dbReference>
<dbReference type="EMBL" id="LCAH01000007">
    <property type="protein sequence ID" value="KKR86944.1"/>
    <property type="molecule type" value="Genomic_DNA"/>
</dbReference>
<accession>A0A0G0UDC5</accession>
<dbReference type="PROSITE" id="PS00211">
    <property type="entry name" value="ABC_TRANSPORTER_1"/>
    <property type="match status" value="1"/>
</dbReference>
<evidence type="ECO:0000259" key="5">
    <source>
        <dbReference type="PROSITE" id="PS50893"/>
    </source>
</evidence>
<dbReference type="Pfam" id="PF00005">
    <property type="entry name" value="ABC_tran"/>
    <property type="match status" value="1"/>
</dbReference>
<reference evidence="6 7" key="1">
    <citation type="journal article" date="2015" name="Nature">
        <title>rRNA introns, odd ribosomes, and small enigmatic genomes across a large radiation of phyla.</title>
        <authorList>
            <person name="Brown C.T."/>
            <person name="Hug L.A."/>
            <person name="Thomas B.C."/>
            <person name="Sharon I."/>
            <person name="Castelle C.J."/>
            <person name="Singh A."/>
            <person name="Wilkins M.J."/>
            <person name="Williams K.H."/>
            <person name="Banfield J.F."/>
        </authorList>
    </citation>
    <scope>NUCLEOTIDE SEQUENCE [LARGE SCALE GENOMIC DNA]</scope>
</reference>